<name>A0A5N7CPM9_PETAA</name>
<organism evidence="3">
    <name type="scientific">Petromyces alliaceus</name>
    <name type="common">Aspergillus alliaceus</name>
    <dbReference type="NCBI Taxonomy" id="209559"/>
    <lineage>
        <taxon>Eukaryota</taxon>
        <taxon>Fungi</taxon>
        <taxon>Dikarya</taxon>
        <taxon>Ascomycota</taxon>
        <taxon>Pezizomycotina</taxon>
        <taxon>Eurotiomycetes</taxon>
        <taxon>Eurotiomycetidae</taxon>
        <taxon>Eurotiales</taxon>
        <taxon>Aspergillaceae</taxon>
        <taxon>Aspergillus</taxon>
        <taxon>Aspergillus subgen. Circumdati</taxon>
    </lineage>
</organism>
<evidence type="ECO:0000313" key="3">
    <source>
        <dbReference type="EMBL" id="KAE8396141.1"/>
    </source>
</evidence>
<protein>
    <submittedName>
        <fullName evidence="3">Uncharacterized protein</fullName>
    </submittedName>
</protein>
<dbReference type="AlphaFoldDB" id="A0A5N7CPM9"/>
<dbReference type="EMBL" id="ML735216">
    <property type="protein sequence ID" value="KAE8396141.1"/>
    <property type="molecule type" value="Genomic_DNA"/>
</dbReference>
<keyword evidence="5" id="KW-1185">Reference proteome</keyword>
<sequence>MFKSPGSLYAALAATGAAGYYLFRSKGDPNAARRQIKDDADRAMKSINETEQRGEKTDAYIQQAIRDAQATAKASDEYLQQAIKDLRAKAAATDQQLSDTAKESVNKLEKYLEGLRNDINSSVEEFDKSMELKAAEAKRALSEWVGEGVNNDGKKSDKKK</sequence>
<keyword evidence="1" id="KW-0175">Coiled coil</keyword>
<dbReference type="EMBL" id="SPNV01000228">
    <property type="protein sequence ID" value="KAF5857969.1"/>
    <property type="molecule type" value="Genomic_DNA"/>
</dbReference>
<dbReference type="OrthoDB" id="5355126at2759"/>
<feature type="region of interest" description="Disordered" evidence="2">
    <location>
        <begin position="141"/>
        <end position="160"/>
    </location>
</feature>
<evidence type="ECO:0000313" key="4">
    <source>
        <dbReference type="EMBL" id="KAF5857969.1"/>
    </source>
</evidence>
<accession>A0A8H6E3G3</accession>
<gene>
    <name evidence="3" type="ORF">BDV23DRAFT_178198</name>
    <name evidence="4" type="ORF">ETB97_005000</name>
</gene>
<evidence type="ECO:0000256" key="1">
    <source>
        <dbReference type="SAM" id="Coils"/>
    </source>
</evidence>
<evidence type="ECO:0000256" key="2">
    <source>
        <dbReference type="SAM" id="MobiDB-lite"/>
    </source>
</evidence>
<reference evidence="4 5" key="1">
    <citation type="submission" date="2019-04" db="EMBL/GenBank/DDBJ databases">
        <title>Aspergillus burnettii sp. nov., novel species from soil in southeast Queensland.</title>
        <authorList>
            <person name="Gilchrist C.L.M."/>
            <person name="Pitt J.I."/>
            <person name="Lange L."/>
            <person name="Lacey H.J."/>
            <person name="Vuong D."/>
            <person name="Midgley D.J."/>
            <person name="Greenfield P."/>
            <person name="Bradbury M."/>
            <person name="Lacey E."/>
            <person name="Busk P.K."/>
            <person name="Pilgaard B."/>
            <person name="Chooi Y.H."/>
            <person name="Piggott A.M."/>
        </authorList>
    </citation>
    <scope>NUCLEOTIDE SEQUENCE [LARGE SCALE GENOMIC DNA]</scope>
    <source>
        <strain evidence="4 5">FRR 5400</strain>
    </source>
</reference>
<feature type="coiled-coil region" evidence="1">
    <location>
        <begin position="83"/>
        <end position="125"/>
    </location>
</feature>
<evidence type="ECO:0000313" key="5">
    <source>
        <dbReference type="Proteomes" id="UP000541154"/>
    </source>
</evidence>
<dbReference type="Proteomes" id="UP000541154">
    <property type="component" value="Unassembled WGS sequence"/>
</dbReference>
<dbReference type="Proteomes" id="UP000326877">
    <property type="component" value="Unassembled WGS sequence"/>
</dbReference>
<dbReference type="SUPFAM" id="SSF47162">
    <property type="entry name" value="Apolipoprotein"/>
    <property type="match status" value="1"/>
</dbReference>
<accession>A0A5N7CPM9</accession>
<dbReference type="Gene3D" id="1.20.120.20">
    <property type="entry name" value="Apolipoprotein"/>
    <property type="match status" value="1"/>
</dbReference>
<reference evidence="3" key="2">
    <citation type="submission" date="2019-04" db="EMBL/GenBank/DDBJ databases">
        <title>Friends and foes A comparative genomics studyof 23 Aspergillus species from section Flavi.</title>
        <authorList>
            <consortium name="DOE Joint Genome Institute"/>
            <person name="Kjaerbolling I."/>
            <person name="Vesth T."/>
            <person name="Frisvad J.C."/>
            <person name="Nybo J.L."/>
            <person name="Theobald S."/>
            <person name="Kildgaard S."/>
            <person name="Isbrandt T."/>
            <person name="Kuo A."/>
            <person name="Sato A."/>
            <person name="Lyhne E.K."/>
            <person name="Kogle M.E."/>
            <person name="Wiebenga A."/>
            <person name="Kun R.S."/>
            <person name="Lubbers R.J."/>
            <person name="Makela M.R."/>
            <person name="Barry K."/>
            <person name="Chovatia M."/>
            <person name="Clum A."/>
            <person name="Daum C."/>
            <person name="Haridas S."/>
            <person name="He G."/>
            <person name="LaButti K."/>
            <person name="Lipzen A."/>
            <person name="Mondo S."/>
            <person name="Riley R."/>
            <person name="Salamov A."/>
            <person name="Simmons B.A."/>
            <person name="Magnuson J.K."/>
            <person name="Henrissat B."/>
            <person name="Mortensen U.H."/>
            <person name="Larsen T.O."/>
            <person name="Devries R.P."/>
            <person name="Grigoriev I.V."/>
            <person name="Machida M."/>
            <person name="Baker S.E."/>
            <person name="Andersen M.R."/>
        </authorList>
    </citation>
    <scope>NUCLEOTIDE SEQUENCE [LARGE SCALE GENOMIC DNA]</scope>
    <source>
        <strain evidence="3">IBT 14317</strain>
    </source>
</reference>
<proteinExistence type="predicted"/>
<accession>A0A5N6G5G0</accession>